<dbReference type="Proteomes" id="UP000824202">
    <property type="component" value="Unassembled WGS sequence"/>
</dbReference>
<evidence type="ECO:0000256" key="1">
    <source>
        <dbReference type="SAM" id="SignalP"/>
    </source>
</evidence>
<reference evidence="2" key="2">
    <citation type="submission" date="2021-04" db="EMBL/GenBank/DDBJ databases">
        <authorList>
            <person name="Gilroy R."/>
        </authorList>
    </citation>
    <scope>NUCLEOTIDE SEQUENCE</scope>
    <source>
        <strain evidence="2">23274</strain>
    </source>
</reference>
<protein>
    <recommendedName>
        <fullName evidence="4">Outer membrane insertion signal domain protein</fullName>
    </recommendedName>
</protein>
<feature type="signal peptide" evidence="1">
    <location>
        <begin position="1"/>
        <end position="25"/>
    </location>
</feature>
<keyword evidence="1" id="KW-0732">Signal</keyword>
<proteinExistence type="predicted"/>
<sequence>MARRRMKYDGWLLPVLLLAMLPARAQQDSVRVAETLVADSVATMTPDSLAAEGVVDSTMLEGKFNALRYSMQKRYRPKDEPFVSGSFWDNTFVFAGGGVEKLVPREPLSFGLGPVFRLGAGKWWRPYHGVRVALAGEFFVRDHDSEKVSNFGVDVEHLFNLNAYLGGYKPGRFLEVWTVEGLGYRYSSLAGEGKHVVDLHVGLNLNMRIGERMDFFVEPRVTFYSDAVDHSADVNWHRYDVGYGGMVGLAYRFLPSGDAGVVREAVPDASFLSVAVGQQFQYSDLVRDMGIGNSLGTHVGVALGKWFTRHFAMRVSCFMSSDKWRQYQDGSKDKTRYLGLRLEGMLDLCALVRGQRGNFSLPLMFGPEIGSINKAERDGHIRHAYLGITGGMQLKYRVLESMSLFLEPRYSLVPYSHSVASEVEGRGDIRTNYYDDVFNFNIGVEFTLMDFR</sequence>
<comment type="caution">
    <text evidence="2">The sequence shown here is derived from an EMBL/GenBank/DDBJ whole genome shotgun (WGS) entry which is preliminary data.</text>
</comment>
<organism evidence="2 3">
    <name type="scientific">Candidatus Odoribacter faecigallinarum</name>
    <dbReference type="NCBI Taxonomy" id="2838706"/>
    <lineage>
        <taxon>Bacteria</taxon>
        <taxon>Pseudomonadati</taxon>
        <taxon>Bacteroidota</taxon>
        <taxon>Bacteroidia</taxon>
        <taxon>Bacteroidales</taxon>
        <taxon>Odoribacteraceae</taxon>
        <taxon>Odoribacter</taxon>
    </lineage>
</organism>
<feature type="chain" id="PRO_5039381330" description="Outer membrane insertion signal domain protein" evidence="1">
    <location>
        <begin position="26"/>
        <end position="452"/>
    </location>
</feature>
<evidence type="ECO:0000313" key="3">
    <source>
        <dbReference type="Proteomes" id="UP000824202"/>
    </source>
</evidence>
<accession>A0A9D2AAP7</accession>
<reference evidence="2" key="1">
    <citation type="journal article" date="2021" name="PeerJ">
        <title>Extensive microbial diversity within the chicken gut microbiome revealed by metagenomics and culture.</title>
        <authorList>
            <person name="Gilroy R."/>
            <person name="Ravi A."/>
            <person name="Getino M."/>
            <person name="Pursley I."/>
            <person name="Horton D.L."/>
            <person name="Alikhan N.F."/>
            <person name="Baker D."/>
            <person name="Gharbi K."/>
            <person name="Hall N."/>
            <person name="Watson M."/>
            <person name="Adriaenssens E.M."/>
            <person name="Foster-Nyarko E."/>
            <person name="Jarju S."/>
            <person name="Secka A."/>
            <person name="Antonio M."/>
            <person name="Oren A."/>
            <person name="Chaudhuri R.R."/>
            <person name="La Ragione R."/>
            <person name="Hildebrand F."/>
            <person name="Pallen M.J."/>
        </authorList>
    </citation>
    <scope>NUCLEOTIDE SEQUENCE</scope>
    <source>
        <strain evidence="2">23274</strain>
    </source>
</reference>
<dbReference type="AlphaFoldDB" id="A0A9D2AAP7"/>
<dbReference type="EMBL" id="DXFT01000024">
    <property type="protein sequence ID" value="HIX02754.1"/>
    <property type="molecule type" value="Genomic_DNA"/>
</dbReference>
<name>A0A9D2AAP7_9BACT</name>
<evidence type="ECO:0000313" key="2">
    <source>
        <dbReference type="EMBL" id="HIX02754.1"/>
    </source>
</evidence>
<evidence type="ECO:0008006" key="4">
    <source>
        <dbReference type="Google" id="ProtNLM"/>
    </source>
</evidence>
<gene>
    <name evidence="2" type="ORF">H9863_01375</name>
</gene>